<dbReference type="EMBL" id="JAGTPG010000002">
    <property type="protein sequence ID" value="MBR8643185.1"/>
    <property type="molecule type" value="Genomic_DNA"/>
</dbReference>
<dbReference type="AlphaFoldDB" id="A0A941J579"/>
<sequence>MKEQGLTSTGAYRYYGFEVTDVAIGKTAAVRYCEDQRKAYSKEIKTDKVRRTTPSDDDFILTTLQATKNSRGDWQVQTTSWKKADASCVQR</sequence>
<evidence type="ECO:0000313" key="2">
    <source>
        <dbReference type="Proteomes" id="UP000682308"/>
    </source>
</evidence>
<reference evidence="1 2" key="1">
    <citation type="submission" date="2021-04" db="EMBL/GenBank/DDBJ databases">
        <title>Characterization of the biosynthetic gene cluster of new lipopeptides with antitumor activity in the genome of the marine Streptomyces PHM034.</title>
        <authorList>
            <person name="Ceniceros A."/>
            <person name="Canedo L."/>
            <person name="Mendez C."/>
            <person name="Olano C."/>
            <person name="Schleissner C."/>
            <person name="Cuevas C."/>
            <person name="De La Calle F."/>
            <person name="Salas J.A."/>
        </authorList>
    </citation>
    <scope>NUCLEOTIDE SEQUENCE [LARGE SCALE GENOMIC DNA]</scope>
    <source>
        <strain evidence="1 2">PHM034</strain>
    </source>
</reference>
<proteinExistence type="predicted"/>
<gene>
    <name evidence="1" type="ORF">KEF29_37270</name>
</gene>
<protein>
    <submittedName>
        <fullName evidence="1">Uncharacterized protein</fullName>
    </submittedName>
</protein>
<accession>A0A941J579</accession>
<evidence type="ECO:0000313" key="1">
    <source>
        <dbReference type="EMBL" id="MBR8643185.1"/>
    </source>
</evidence>
<dbReference type="Proteomes" id="UP000682308">
    <property type="component" value="Unassembled WGS sequence"/>
</dbReference>
<name>A0A941J579_9ACTN</name>
<organism evidence="1 2">
    <name type="scientific">Streptomyces tuirus</name>
    <dbReference type="NCBI Taxonomy" id="68278"/>
    <lineage>
        <taxon>Bacteria</taxon>
        <taxon>Bacillati</taxon>
        <taxon>Actinomycetota</taxon>
        <taxon>Actinomycetes</taxon>
        <taxon>Kitasatosporales</taxon>
        <taxon>Streptomycetaceae</taxon>
        <taxon>Streptomyces</taxon>
    </lineage>
</organism>
<keyword evidence="2" id="KW-1185">Reference proteome</keyword>
<comment type="caution">
    <text evidence="1">The sequence shown here is derived from an EMBL/GenBank/DDBJ whole genome shotgun (WGS) entry which is preliminary data.</text>
</comment>